<dbReference type="GO" id="GO:0003824">
    <property type="term" value="F:catalytic activity"/>
    <property type="evidence" value="ECO:0007669"/>
    <property type="project" value="InterPro"/>
</dbReference>
<sequence>MSNPEDYWVGWVCATATEYVAAQAFLDDKHDGLASYDNQDDNVYTLGRIGVHNVVIASLPCSNYGLVSASRVAKDMMRTFKNVRFGLMVGIGGGSPTAKQDIRLGDVVVSSHSGEHGAVLQYDFGKTLQGRDFKITGHQNAPPTILQAAIQAVKAEYQMQGNRIHELVENVLSKYPRLRKKYQRPDPATDRLVRSDSVHVGGSDGKCPSCNGLGDATLVPRKPRGEDEDNPKVHYGLIASANQVMKDALVRDRLAEEKGVLCFEMETAGLMNQFKCLVIRGICDYSDSHKSEDWRGYAAIVAAASDDTSGWLLLPEPSANYARALGRRHENTGQWFLDSN</sequence>
<dbReference type="PANTHER" id="PTHR46082">
    <property type="entry name" value="ATP/GTP-BINDING PROTEIN-RELATED"/>
    <property type="match status" value="1"/>
</dbReference>
<dbReference type="GO" id="GO:0009116">
    <property type="term" value="P:nucleoside metabolic process"/>
    <property type="evidence" value="ECO:0007669"/>
    <property type="project" value="InterPro"/>
</dbReference>
<proteinExistence type="predicted"/>
<dbReference type="SUPFAM" id="SSF53167">
    <property type="entry name" value="Purine and uridine phosphorylases"/>
    <property type="match status" value="1"/>
</dbReference>
<dbReference type="Gene3D" id="3.40.50.1580">
    <property type="entry name" value="Nucleoside phosphorylase domain"/>
    <property type="match status" value="1"/>
</dbReference>
<reference evidence="1" key="1">
    <citation type="submission" date="2020-03" db="EMBL/GenBank/DDBJ databases">
        <title>Site-based positive gene gene selection in Geosmithia morbida across the United States reveals a broad range of putative effectors and factors for local host and environmental adapation.</title>
        <authorList>
            <person name="Onufrak A."/>
            <person name="Murdoch R.W."/>
            <person name="Gazis R."/>
            <person name="Huff M."/>
            <person name="Staton M."/>
            <person name="Klingeman W."/>
            <person name="Hadziabdic D."/>
        </authorList>
    </citation>
    <scope>NUCLEOTIDE SEQUENCE</scope>
    <source>
        <strain evidence="1">1262</strain>
    </source>
</reference>
<dbReference type="PANTHER" id="PTHR46082:SF11">
    <property type="entry name" value="AAA+ ATPASE DOMAIN-CONTAINING PROTEIN-RELATED"/>
    <property type="match status" value="1"/>
</dbReference>
<evidence type="ECO:0000313" key="2">
    <source>
        <dbReference type="Proteomes" id="UP000749293"/>
    </source>
</evidence>
<protein>
    <submittedName>
        <fullName evidence="1">NACHT domain</fullName>
    </submittedName>
</protein>
<comment type="caution">
    <text evidence="1">The sequence shown here is derived from an EMBL/GenBank/DDBJ whole genome shotgun (WGS) entry which is preliminary data.</text>
</comment>
<gene>
    <name evidence="1" type="ORF">GMORB2_4528</name>
</gene>
<keyword evidence="2" id="KW-1185">Reference proteome</keyword>
<evidence type="ECO:0000313" key="1">
    <source>
        <dbReference type="EMBL" id="KAF4119619.1"/>
    </source>
</evidence>
<dbReference type="OrthoDB" id="1577640at2759"/>
<dbReference type="AlphaFoldDB" id="A0A9P4YPW6"/>
<name>A0A9P4YPW6_9HYPO</name>
<dbReference type="Proteomes" id="UP000749293">
    <property type="component" value="Unassembled WGS sequence"/>
</dbReference>
<dbReference type="InterPro" id="IPR053137">
    <property type="entry name" value="NLR-like"/>
</dbReference>
<dbReference type="GeneID" id="55970756"/>
<organism evidence="1 2">
    <name type="scientific">Geosmithia morbida</name>
    <dbReference type="NCBI Taxonomy" id="1094350"/>
    <lineage>
        <taxon>Eukaryota</taxon>
        <taxon>Fungi</taxon>
        <taxon>Dikarya</taxon>
        <taxon>Ascomycota</taxon>
        <taxon>Pezizomycotina</taxon>
        <taxon>Sordariomycetes</taxon>
        <taxon>Hypocreomycetidae</taxon>
        <taxon>Hypocreales</taxon>
        <taxon>Bionectriaceae</taxon>
        <taxon>Geosmithia</taxon>
    </lineage>
</organism>
<dbReference type="EMBL" id="JAANYQ010000022">
    <property type="protein sequence ID" value="KAF4119619.1"/>
    <property type="molecule type" value="Genomic_DNA"/>
</dbReference>
<dbReference type="RefSeq" id="XP_035318271.1">
    <property type="nucleotide sequence ID" value="XM_035466502.1"/>
</dbReference>
<dbReference type="InterPro" id="IPR035994">
    <property type="entry name" value="Nucleoside_phosphorylase_sf"/>
</dbReference>
<accession>A0A9P4YPW6</accession>